<name>A0A8B6DI67_MYTGA</name>
<protein>
    <recommendedName>
        <fullName evidence="3">B box-type domain-containing protein</fullName>
    </recommendedName>
</protein>
<gene>
    <name evidence="4" type="ORF">MGAL_10B059648</name>
</gene>
<keyword evidence="2" id="KW-0175">Coiled coil</keyword>
<accession>A0A8B6DI67</accession>
<dbReference type="OrthoDB" id="1428895at2759"/>
<evidence type="ECO:0000259" key="3">
    <source>
        <dbReference type="PROSITE" id="PS50119"/>
    </source>
</evidence>
<keyword evidence="1" id="KW-0863">Zinc-finger</keyword>
<evidence type="ECO:0000256" key="2">
    <source>
        <dbReference type="SAM" id="Coils"/>
    </source>
</evidence>
<feature type="domain" description="B box-type" evidence="3">
    <location>
        <begin position="65"/>
        <end position="106"/>
    </location>
</feature>
<proteinExistence type="predicted"/>
<sequence length="269" mass="31346">MAFSQTIIQTKIPEPCNFCATDANVNWKCVQCKIIHLKLQTSITHDNNEVKISEAKKEKERTIITDNIPCHIHRGKLNCMFCRTCDYLVCPLCISDCHKKHNLGSIDTVYTEKMTKLKEFASEFSIAFTLCELEDSKVKDFKTKYNKCFDESIQKIYQQEQMIKDVVREYQEYAKALQNQLEDEKKRIENSITYKERQNKNTRETLLNNQSKLLKVLESNDAKQVLKFSAYTKCSANDIQDLSFKEFINVTKEFIPVKLKTTTNLFGSL</sequence>
<dbReference type="AlphaFoldDB" id="A0A8B6DI67"/>
<dbReference type="SUPFAM" id="SSF57845">
    <property type="entry name" value="B-box zinc-binding domain"/>
    <property type="match status" value="1"/>
</dbReference>
<evidence type="ECO:0000313" key="4">
    <source>
        <dbReference type="EMBL" id="VDI18972.1"/>
    </source>
</evidence>
<evidence type="ECO:0000313" key="5">
    <source>
        <dbReference type="Proteomes" id="UP000596742"/>
    </source>
</evidence>
<organism evidence="4 5">
    <name type="scientific">Mytilus galloprovincialis</name>
    <name type="common">Mediterranean mussel</name>
    <dbReference type="NCBI Taxonomy" id="29158"/>
    <lineage>
        <taxon>Eukaryota</taxon>
        <taxon>Metazoa</taxon>
        <taxon>Spiralia</taxon>
        <taxon>Lophotrochozoa</taxon>
        <taxon>Mollusca</taxon>
        <taxon>Bivalvia</taxon>
        <taxon>Autobranchia</taxon>
        <taxon>Pteriomorphia</taxon>
        <taxon>Mytilida</taxon>
        <taxon>Mytiloidea</taxon>
        <taxon>Mytilidae</taxon>
        <taxon>Mytilinae</taxon>
        <taxon>Mytilus</taxon>
    </lineage>
</organism>
<keyword evidence="1" id="KW-0479">Metal-binding</keyword>
<keyword evidence="1" id="KW-0862">Zinc</keyword>
<dbReference type="PROSITE" id="PS50119">
    <property type="entry name" value="ZF_BBOX"/>
    <property type="match status" value="1"/>
</dbReference>
<dbReference type="EMBL" id="UYJE01003403">
    <property type="protein sequence ID" value="VDI18972.1"/>
    <property type="molecule type" value="Genomic_DNA"/>
</dbReference>
<dbReference type="Gene3D" id="3.30.160.60">
    <property type="entry name" value="Classic Zinc Finger"/>
    <property type="match status" value="1"/>
</dbReference>
<evidence type="ECO:0000256" key="1">
    <source>
        <dbReference type="PROSITE-ProRule" id="PRU00024"/>
    </source>
</evidence>
<dbReference type="Proteomes" id="UP000596742">
    <property type="component" value="Unassembled WGS sequence"/>
</dbReference>
<keyword evidence="5" id="KW-1185">Reference proteome</keyword>
<dbReference type="GO" id="GO:0008270">
    <property type="term" value="F:zinc ion binding"/>
    <property type="evidence" value="ECO:0007669"/>
    <property type="project" value="UniProtKB-KW"/>
</dbReference>
<comment type="caution">
    <text evidence="4">The sequence shown here is derived from an EMBL/GenBank/DDBJ whole genome shotgun (WGS) entry which is preliminary data.</text>
</comment>
<feature type="coiled-coil region" evidence="2">
    <location>
        <begin position="163"/>
        <end position="198"/>
    </location>
</feature>
<reference evidence="4" key="1">
    <citation type="submission" date="2018-11" db="EMBL/GenBank/DDBJ databases">
        <authorList>
            <person name="Alioto T."/>
            <person name="Alioto T."/>
        </authorList>
    </citation>
    <scope>NUCLEOTIDE SEQUENCE</scope>
</reference>
<dbReference type="InterPro" id="IPR000315">
    <property type="entry name" value="Znf_B-box"/>
</dbReference>